<feature type="non-terminal residue" evidence="10">
    <location>
        <position position="1"/>
    </location>
</feature>
<keyword evidence="4 7" id="KW-0862">Zinc</keyword>
<gene>
    <name evidence="10" type="ORF">NEOLI_005199</name>
</gene>
<keyword evidence="6" id="KW-0520">NAD</keyword>
<dbReference type="OMA" id="EPNLACG"/>
<dbReference type="SUPFAM" id="SSF51735">
    <property type="entry name" value="NAD(P)-binding Rossmann-fold domains"/>
    <property type="match status" value="1"/>
</dbReference>
<dbReference type="STRING" id="1198029.A0A1U7LV23"/>
<dbReference type="FunFam" id="3.40.50.720:FF:000068">
    <property type="entry name" value="Sorbitol dehydrogenase"/>
    <property type="match status" value="1"/>
</dbReference>
<feature type="domain" description="Alcohol dehydrogenase-like C-terminal" evidence="8">
    <location>
        <begin position="231"/>
        <end position="358"/>
    </location>
</feature>
<dbReference type="GO" id="GO:0008270">
    <property type="term" value="F:zinc ion binding"/>
    <property type="evidence" value="ECO:0007669"/>
    <property type="project" value="InterPro"/>
</dbReference>
<evidence type="ECO:0000313" key="10">
    <source>
        <dbReference type="EMBL" id="OLL26526.1"/>
    </source>
</evidence>
<dbReference type="CDD" id="cd08233">
    <property type="entry name" value="butanediol_DH_like"/>
    <property type="match status" value="1"/>
</dbReference>
<evidence type="ECO:0000256" key="3">
    <source>
        <dbReference type="ARBA" id="ARBA00022723"/>
    </source>
</evidence>
<protein>
    <submittedName>
        <fullName evidence="10">(R,R)-butanediol dehydrogenase</fullName>
    </submittedName>
</protein>
<dbReference type="PROSITE" id="PS00059">
    <property type="entry name" value="ADH_ZINC"/>
    <property type="match status" value="1"/>
</dbReference>
<dbReference type="PANTHER" id="PTHR43161">
    <property type="entry name" value="SORBITOL DEHYDROGENASE"/>
    <property type="match status" value="1"/>
</dbReference>
<evidence type="ECO:0000256" key="6">
    <source>
        <dbReference type="ARBA" id="ARBA00023027"/>
    </source>
</evidence>
<comment type="caution">
    <text evidence="10">The sequence shown here is derived from an EMBL/GenBank/DDBJ whole genome shotgun (WGS) entry which is preliminary data.</text>
</comment>
<dbReference type="EMBL" id="LXFE01000170">
    <property type="protein sequence ID" value="OLL26526.1"/>
    <property type="molecule type" value="Genomic_DNA"/>
</dbReference>
<dbReference type="InterPro" id="IPR036291">
    <property type="entry name" value="NAD(P)-bd_dom_sf"/>
</dbReference>
<sequence length="397" mass="43371">NIRVYPYITSYYYSGKKNLPNWTILGHLQRQSLVNQNHPVANLNTPTMKAALYYGQHDIRIEDIPEPEPLAHEIKIRVAWNGICGTDLHEYIDGPILTPKHGKAHPITKISLPVVLGHEFSGTIVAVGSNVEGFAIGERVAVDPLIYDNTCPQCRLGRNNICEKRGHLGLSSDRGGLAEYCCVEPHNLHKLPANVSLEMGALVESLAVGWHAVRESGFQKGQTALVLGAGPIGLSVLLALEAIGAKTVIVSEIAELRKTYAQDYGALVLDPTKQDIEAEIKGVTEGLGVDVSYDTSGVQQSLDIAIKAIKPGGTAFMIALWKEPALVDTNELAVKEKRFMGGMAFNNDDYPRVIEAIADSRLKPEKMITARVPLSQLMEKGIQQLIEHKACNVIYDV</sequence>
<accession>A0A1U7LV23</accession>
<keyword evidence="5" id="KW-0560">Oxidoreductase</keyword>
<dbReference type="Proteomes" id="UP000186594">
    <property type="component" value="Unassembled WGS sequence"/>
</dbReference>
<reference evidence="10 11" key="1">
    <citation type="submission" date="2016-04" db="EMBL/GenBank/DDBJ databases">
        <title>Evolutionary innovation and constraint leading to complex multicellularity in the Ascomycota.</title>
        <authorList>
            <person name="Cisse O."/>
            <person name="Nguyen A."/>
            <person name="Hewitt D.A."/>
            <person name="Jedd G."/>
            <person name="Stajich J.E."/>
        </authorList>
    </citation>
    <scope>NUCLEOTIDE SEQUENCE [LARGE SCALE GENOMIC DNA]</scope>
    <source>
        <strain evidence="10 11">DAH-3</strain>
    </source>
</reference>
<keyword evidence="3 7" id="KW-0479">Metal-binding</keyword>
<comment type="cofactor">
    <cofactor evidence="1 7">
        <name>Zn(2+)</name>
        <dbReference type="ChEBI" id="CHEBI:29105"/>
    </cofactor>
</comment>
<evidence type="ECO:0000256" key="5">
    <source>
        <dbReference type="ARBA" id="ARBA00023002"/>
    </source>
</evidence>
<proteinExistence type="inferred from homology"/>
<dbReference type="SUPFAM" id="SSF50129">
    <property type="entry name" value="GroES-like"/>
    <property type="match status" value="1"/>
</dbReference>
<evidence type="ECO:0000256" key="7">
    <source>
        <dbReference type="RuleBase" id="RU361277"/>
    </source>
</evidence>
<dbReference type="InterPro" id="IPR013154">
    <property type="entry name" value="ADH-like_N"/>
</dbReference>
<evidence type="ECO:0000256" key="2">
    <source>
        <dbReference type="ARBA" id="ARBA00008072"/>
    </source>
</evidence>
<dbReference type="Pfam" id="PF00107">
    <property type="entry name" value="ADH_zinc_N"/>
    <property type="match status" value="1"/>
</dbReference>
<dbReference type="GO" id="GO:0005737">
    <property type="term" value="C:cytoplasm"/>
    <property type="evidence" value="ECO:0007669"/>
    <property type="project" value="TreeGrafter"/>
</dbReference>
<dbReference type="OrthoDB" id="3941538at2759"/>
<dbReference type="InterPro" id="IPR013149">
    <property type="entry name" value="ADH-like_C"/>
</dbReference>
<comment type="similarity">
    <text evidence="2 7">Belongs to the zinc-containing alcohol dehydrogenase family.</text>
</comment>
<dbReference type="Gene3D" id="3.40.50.720">
    <property type="entry name" value="NAD(P)-binding Rossmann-like Domain"/>
    <property type="match status" value="1"/>
</dbReference>
<evidence type="ECO:0000259" key="9">
    <source>
        <dbReference type="Pfam" id="PF08240"/>
    </source>
</evidence>
<keyword evidence="11" id="KW-1185">Reference proteome</keyword>
<organism evidence="10 11">
    <name type="scientific">Neolecta irregularis (strain DAH-3)</name>
    <dbReference type="NCBI Taxonomy" id="1198029"/>
    <lineage>
        <taxon>Eukaryota</taxon>
        <taxon>Fungi</taxon>
        <taxon>Dikarya</taxon>
        <taxon>Ascomycota</taxon>
        <taxon>Taphrinomycotina</taxon>
        <taxon>Neolectales</taxon>
        <taxon>Neolectaceae</taxon>
        <taxon>Neolecta</taxon>
    </lineage>
</organism>
<dbReference type="Gene3D" id="3.90.180.10">
    <property type="entry name" value="Medium-chain alcohol dehydrogenases, catalytic domain"/>
    <property type="match status" value="1"/>
</dbReference>
<dbReference type="Pfam" id="PF08240">
    <property type="entry name" value="ADH_N"/>
    <property type="match status" value="1"/>
</dbReference>
<evidence type="ECO:0000313" key="11">
    <source>
        <dbReference type="Proteomes" id="UP000186594"/>
    </source>
</evidence>
<dbReference type="GO" id="GO:0000721">
    <property type="term" value="F:(R,R)-butanediol dehydrogenase activity"/>
    <property type="evidence" value="ECO:0007669"/>
    <property type="project" value="TreeGrafter"/>
</dbReference>
<evidence type="ECO:0000259" key="8">
    <source>
        <dbReference type="Pfam" id="PF00107"/>
    </source>
</evidence>
<feature type="domain" description="Alcohol dehydrogenase-like N-terminal" evidence="9">
    <location>
        <begin position="72"/>
        <end position="192"/>
    </location>
</feature>
<dbReference type="AlphaFoldDB" id="A0A1U7LV23"/>
<dbReference type="PANTHER" id="PTHR43161:SF23">
    <property type="entry name" value="(R,R)-BUTANEDIOL DEHYDROGENASE-RELATED"/>
    <property type="match status" value="1"/>
</dbReference>
<dbReference type="InterPro" id="IPR011032">
    <property type="entry name" value="GroES-like_sf"/>
</dbReference>
<dbReference type="InterPro" id="IPR002328">
    <property type="entry name" value="ADH_Zn_CS"/>
</dbReference>
<evidence type="ECO:0000256" key="4">
    <source>
        <dbReference type="ARBA" id="ARBA00022833"/>
    </source>
</evidence>
<evidence type="ECO:0000256" key="1">
    <source>
        <dbReference type="ARBA" id="ARBA00001947"/>
    </source>
</evidence>
<name>A0A1U7LV23_NEOID</name>
<dbReference type="GO" id="GO:0034079">
    <property type="term" value="P:butanediol biosynthetic process"/>
    <property type="evidence" value="ECO:0007669"/>
    <property type="project" value="TreeGrafter"/>
</dbReference>